<dbReference type="PANTHER" id="PTHR31001:SF57">
    <property type="entry name" value="ZN(II)2CYS6 TRANSCRIPTION FACTOR (EUROFUNG)"/>
    <property type="match status" value="1"/>
</dbReference>
<evidence type="ECO:0000313" key="5">
    <source>
        <dbReference type="EMBL" id="EPE06588.1"/>
    </source>
</evidence>
<dbReference type="GO" id="GO:0005634">
    <property type="term" value="C:nucleus"/>
    <property type="evidence" value="ECO:0007669"/>
    <property type="project" value="UniProtKB-SubCell"/>
</dbReference>
<dbReference type="InterPro" id="IPR007219">
    <property type="entry name" value="XnlR_reg_dom"/>
</dbReference>
<dbReference type="GO" id="GO:0006351">
    <property type="term" value="P:DNA-templated transcription"/>
    <property type="evidence" value="ECO:0007669"/>
    <property type="project" value="InterPro"/>
</dbReference>
<dbReference type="VEuPathDB" id="FungiDB:F503_02716"/>
<dbReference type="OMA" id="FNCERCC"/>
<feature type="region of interest" description="Disordered" evidence="3">
    <location>
        <begin position="120"/>
        <end position="194"/>
    </location>
</feature>
<feature type="compositionally biased region" description="Polar residues" evidence="3">
    <location>
        <begin position="168"/>
        <end position="178"/>
    </location>
</feature>
<feature type="domain" description="Xylanolytic transcriptional activator regulatory" evidence="4">
    <location>
        <begin position="303"/>
        <end position="445"/>
    </location>
</feature>
<evidence type="ECO:0000256" key="2">
    <source>
        <dbReference type="ARBA" id="ARBA00023242"/>
    </source>
</evidence>
<accession>S3CJH4</accession>
<comment type="subcellular location">
    <subcellularLocation>
        <location evidence="1">Nucleus</location>
    </subcellularLocation>
</comment>
<feature type="compositionally biased region" description="Low complexity" evidence="3">
    <location>
        <begin position="130"/>
        <end position="144"/>
    </location>
</feature>
<evidence type="ECO:0000313" key="6">
    <source>
        <dbReference type="Proteomes" id="UP000016923"/>
    </source>
</evidence>
<feature type="region of interest" description="Disordered" evidence="3">
    <location>
        <begin position="723"/>
        <end position="763"/>
    </location>
</feature>
<dbReference type="AlphaFoldDB" id="S3CJH4"/>
<evidence type="ECO:0000259" key="4">
    <source>
        <dbReference type="Pfam" id="PF04082"/>
    </source>
</evidence>
<feature type="compositionally biased region" description="Polar residues" evidence="3">
    <location>
        <begin position="789"/>
        <end position="798"/>
    </location>
</feature>
<dbReference type="GO" id="GO:0003677">
    <property type="term" value="F:DNA binding"/>
    <property type="evidence" value="ECO:0007669"/>
    <property type="project" value="InterPro"/>
</dbReference>
<sequence length="927" mass="101622">MARPTAAHDVITGAIRSWDYKQRLAISPASVFNCERCCSFSAYTGPFASIVAVTTSACRRQQTRWYRRRSLMHRLPPPESQMRQDATTPRQPKTTIADIASRLVQLERTIVAIAGSEAGTDAAGDDAVDAGDTAAAPATNANDGGIRRHASTGDRRTIGGWPAPVATTARSARSTPQASVADDNDLYSRDFGRDENYNEGVTAAEEILLKNSYASRYINEVLLSRVLEEEQEFRSALTSPKESEADDAFSDASYTAEPAITIFGTLATSRFNPRAYSQGNGSLHPPKAHALQLWHKYIQTVEPMNKVLHVPTDEIDVFTAIDNPDKVDPAFESLLFSVYFSTVTVYQPEQYRATFGESKMVAADRFRAGMERALVQARFLESPSLRTLQALTLFLRSYRAHSPGRAIWIMYGMVLRAAQSIGLHRDGANFNLPPFESEMRRRVWAHMIGQDGRAAEDHGIDISLADAGTDIRLALNVNDTDIHPGMTALPAAQLRWTEMTMNVCMQMLASTMSYMTRLINAMKVQAAAAASAPPDARPFLILTEERRSAIMAERNRYVNELMQHCSLVVPVQRATYKIVGLVQRKCDFVCRLQLATFLVRHGSAAASSPGGSEAPMMIATEENLRRACEVIELNVDMMKDEKIQDFQWSAEMFPQFHALLYTLWHMCVRPISEGNAALWDRAWAAVDGMFAMEVSRQQRQNVKGGNAKWAVLAVLREKAQRLRNEAERGASGGTARGTHESSRGAADPRTKDDDSDTAMADSNTTCASSFSTVQAAIGTDEPALGVPQPFSTTTSTNAPAMPIHPPQQRLPLPTTAYSHTNTTAASPLGARQYPMAPSLIDAAPGAMLPTTAQATSLPIVPGTTLPTPSDVPPSAFLLQDPVPDADMIEFLGDTTLGMGMDVDWVRGFMGWNTGSDDFRWRGTYDSQ</sequence>
<dbReference type="STRING" id="1262450.S3CJH4"/>
<gene>
    <name evidence="5" type="ORF">F503_02716</name>
</gene>
<dbReference type="HOGENOM" id="CLU_004083_8_0_1"/>
<feature type="region of interest" description="Disordered" evidence="3">
    <location>
        <begin position="781"/>
        <end position="802"/>
    </location>
</feature>
<dbReference type="EMBL" id="KE148153">
    <property type="protein sequence ID" value="EPE06588.1"/>
    <property type="molecule type" value="Genomic_DNA"/>
</dbReference>
<name>S3CJH4_OPHP1</name>
<dbReference type="Proteomes" id="UP000016923">
    <property type="component" value="Unassembled WGS sequence"/>
</dbReference>
<dbReference type="Pfam" id="PF04082">
    <property type="entry name" value="Fungal_trans"/>
    <property type="match status" value="1"/>
</dbReference>
<dbReference type="PANTHER" id="PTHR31001">
    <property type="entry name" value="UNCHARACTERIZED TRANSCRIPTIONAL REGULATORY PROTEIN"/>
    <property type="match status" value="1"/>
</dbReference>
<feature type="compositionally biased region" description="Basic and acidic residues" evidence="3">
    <location>
        <begin position="737"/>
        <end position="752"/>
    </location>
</feature>
<keyword evidence="6" id="KW-1185">Reference proteome</keyword>
<evidence type="ECO:0000256" key="1">
    <source>
        <dbReference type="ARBA" id="ARBA00004123"/>
    </source>
</evidence>
<reference evidence="5 6" key="1">
    <citation type="journal article" date="2013" name="BMC Genomics">
        <title>The genome and transcriptome of the pine saprophyte Ophiostoma piceae, and a comparison with the bark beetle-associated pine pathogen Grosmannia clavigera.</title>
        <authorList>
            <person name="Haridas S."/>
            <person name="Wang Y."/>
            <person name="Lim L."/>
            <person name="Massoumi Alamouti S."/>
            <person name="Jackman S."/>
            <person name="Docking R."/>
            <person name="Robertson G."/>
            <person name="Birol I."/>
            <person name="Bohlmann J."/>
            <person name="Breuil C."/>
        </authorList>
    </citation>
    <scope>NUCLEOTIDE SEQUENCE [LARGE SCALE GENOMIC DNA]</scope>
    <source>
        <strain evidence="5 6">UAMH 11346</strain>
    </source>
</reference>
<proteinExistence type="predicted"/>
<protein>
    <submittedName>
        <fullName evidence="5">Zinc c6 transcription factor</fullName>
    </submittedName>
</protein>
<dbReference type="GO" id="GO:0008270">
    <property type="term" value="F:zinc ion binding"/>
    <property type="evidence" value="ECO:0007669"/>
    <property type="project" value="InterPro"/>
</dbReference>
<evidence type="ECO:0000256" key="3">
    <source>
        <dbReference type="SAM" id="MobiDB-lite"/>
    </source>
</evidence>
<dbReference type="eggNOG" id="ENOG502SMKE">
    <property type="taxonomic scope" value="Eukaryota"/>
</dbReference>
<dbReference type="OrthoDB" id="424974at2759"/>
<keyword evidence="2" id="KW-0539">Nucleus</keyword>
<dbReference type="CDD" id="cd12148">
    <property type="entry name" value="fungal_TF_MHR"/>
    <property type="match status" value="1"/>
</dbReference>
<organism evidence="5 6">
    <name type="scientific">Ophiostoma piceae (strain UAMH 11346)</name>
    <name type="common">Sap stain fungus</name>
    <dbReference type="NCBI Taxonomy" id="1262450"/>
    <lineage>
        <taxon>Eukaryota</taxon>
        <taxon>Fungi</taxon>
        <taxon>Dikarya</taxon>
        <taxon>Ascomycota</taxon>
        <taxon>Pezizomycotina</taxon>
        <taxon>Sordariomycetes</taxon>
        <taxon>Sordariomycetidae</taxon>
        <taxon>Ophiostomatales</taxon>
        <taxon>Ophiostomataceae</taxon>
        <taxon>Ophiostoma</taxon>
    </lineage>
</organism>
<dbReference type="InterPro" id="IPR050613">
    <property type="entry name" value="Sec_Metabolite_Reg"/>
</dbReference>